<evidence type="ECO:0000256" key="4">
    <source>
        <dbReference type="RuleBase" id="RU003345"/>
    </source>
</evidence>
<protein>
    <submittedName>
        <fullName evidence="6">Retinal dehydrogenase 1</fullName>
    </submittedName>
</protein>
<dbReference type="FunFam" id="3.40.605.10:FF:000026">
    <property type="entry name" value="Aldehyde dehydrogenase, putative"/>
    <property type="match status" value="1"/>
</dbReference>
<dbReference type="Proteomes" id="UP000027135">
    <property type="component" value="Unassembled WGS sequence"/>
</dbReference>
<evidence type="ECO:0000256" key="2">
    <source>
        <dbReference type="ARBA" id="ARBA00023002"/>
    </source>
</evidence>
<dbReference type="Gene3D" id="3.40.605.10">
    <property type="entry name" value="Aldehyde Dehydrogenase, Chain A, domain 1"/>
    <property type="match status" value="1"/>
</dbReference>
<dbReference type="PANTHER" id="PTHR11699">
    <property type="entry name" value="ALDEHYDE DEHYDROGENASE-RELATED"/>
    <property type="match status" value="1"/>
</dbReference>
<dbReference type="InterPro" id="IPR029510">
    <property type="entry name" value="Ald_DH_CS_GLU"/>
</dbReference>
<dbReference type="CDD" id="cd07141">
    <property type="entry name" value="ALDH_F1AB_F2_RALDH1"/>
    <property type="match status" value="1"/>
</dbReference>
<dbReference type="FunFam" id="3.40.309.10:FF:000001">
    <property type="entry name" value="Mitochondrial aldehyde dehydrogenase 2"/>
    <property type="match status" value="1"/>
</dbReference>
<dbReference type="InterPro" id="IPR016162">
    <property type="entry name" value="Ald_DH_N"/>
</dbReference>
<feature type="domain" description="Aldehyde dehydrogenase" evidence="5">
    <location>
        <begin position="51"/>
        <end position="513"/>
    </location>
</feature>
<evidence type="ECO:0000259" key="5">
    <source>
        <dbReference type="Pfam" id="PF00171"/>
    </source>
</evidence>
<dbReference type="InterPro" id="IPR015590">
    <property type="entry name" value="Aldehyde_DH_dom"/>
</dbReference>
<sequence>MCFIYLSQSMLLLRTTSSSWRRSLDWNRWCGNMANRNPQIKYTKLFINNEFVDSASGKTFPTLNPTNEKKIADIAEADKADVDHAVAAANAAFKIGSEWRKLDASTRGKLINKLATLIERDVEYIASLETLDNGKPYGDSVFDIGCAVDTFRYYAGWCDKIHGNTIPADFELFSLTRKEPVGVVGQIVPWNYPILMLSWKWGPALATGCTIIFKPAEQTPLTALYVAALGKEAGFPAGVINVLTGYGPTAGAAIASHSDINKVAFTGSTQVGRLILAAAANSNLKRVSLELGGKSPLVICSDADVDEAVEIAHGAIFNNHGQNCCAGSRTFVQEEVYDEFVKKAVAKGTSRKVGDPFADGIQQGPQVDDEMFNRVLSLIESGKAEGAKLDCGGGRWGKEGYFIQPTVFSNVTDNMRIAKEEIFGPVQCIIKFKTLEEVIERANDTSYGLAAGIVTRDINKALIFAQSVKAGSVWVNCYDAVVPQVPFGGYKQSGFGRELGEDSLKEYLEVKSVTIKMPYKI</sequence>
<dbReference type="PROSITE" id="PS00687">
    <property type="entry name" value="ALDEHYDE_DEHYDR_GLU"/>
    <property type="match status" value="1"/>
</dbReference>
<dbReference type="InterPro" id="IPR016163">
    <property type="entry name" value="Ald_DH_C"/>
</dbReference>
<dbReference type="SMR" id="A0A067QPD1"/>
<dbReference type="eggNOG" id="KOG2450">
    <property type="taxonomic scope" value="Eukaryota"/>
</dbReference>
<name>A0A067QPD1_ZOONE</name>
<feature type="active site" evidence="3">
    <location>
        <position position="290"/>
    </location>
</feature>
<evidence type="ECO:0000313" key="6">
    <source>
        <dbReference type="EMBL" id="KDR10337.1"/>
    </source>
</evidence>
<dbReference type="InParanoid" id="A0A067QPD1"/>
<dbReference type="EMBL" id="KK853170">
    <property type="protein sequence ID" value="KDR10337.1"/>
    <property type="molecule type" value="Genomic_DNA"/>
</dbReference>
<accession>A0A067QPD1</accession>
<dbReference type="FunFam" id="3.40.605.10:FF:000050">
    <property type="entry name" value="Aldehyde dehydrogenase, mitochondrial"/>
    <property type="match status" value="1"/>
</dbReference>
<dbReference type="Gene3D" id="3.40.309.10">
    <property type="entry name" value="Aldehyde Dehydrogenase, Chain A, domain 2"/>
    <property type="match status" value="1"/>
</dbReference>
<keyword evidence="2 4" id="KW-0560">Oxidoreductase</keyword>
<dbReference type="OrthoDB" id="310895at2759"/>
<dbReference type="FunCoup" id="A0A067QPD1">
    <property type="interactions" value="377"/>
</dbReference>
<evidence type="ECO:0000313" key="7">
    <source>
        <dbReference type="Proteomes" id="UP000027135"/>
    </source>
</evidence>
<dbReference type="SUPFAM" id="SSF53720">
    <property type="entry name" value="ALDH-like"/>
    <property type="match status" value="1"/>
</dbReference>
<organism evidence="6 7">
    <name type="scientific">Zootermopsis nevadensis</name>
    <name type="common">Dampwood termite</name>
    <dbReference type="NCBI Taxonomy" id="136037"/>
    <lineage>
        <taxon>Eukaryota</taxon>
        <taxon>Metazoa</taxon>
        <taxon>Ecdysozoa</taxon>
        <taxon>Arthropoda</taxon>
        <taxon>Hexapoda</taxon>
        <taxon>Insecta</taxon>
        <taxon>Pterygota</taxon>
        <taxon>Neoptera</taxon>
        <taxon>Polyneoptera</taxon>
        <taxon>Dictyoptera</taxon>
        <taxon>Blattodea</taxon>
        <taxon>Blattoidea</taxon>
        <taxon>Termitoidae</taxon>
        <taxon>Termopsidae</taxon>
        <taxon>Zootermopsis</taxon>
    </lineage>
</organism>
<dbReference type="InterPro" id="IPR016160">
    <property type="entry name" value="Ald_DH_CS_CYS"/>
</dbReference>
<dbReference type="InterPro" id="IPR016161">
    <property type="entry name" value="Ald_DH/histidinol_DH"/>
</dbReference>
<dbReference type="OMA" id="WNFPLDM"/>
<evidence type="ECO:0000256" key="3">
    <source>
        <dbReference type="PROSITE-ProRule" id="PRU10007"/>
    </source>
</evidence>
<reference evidence="6 7" key="1">
    <citation type="journal article" date="2014" name="Nat. Commun.">
        <title>Molecular traces of alternative social organization in a termite genome.</title>
        <authorList>
            <person name="Terrapon N."/>
            <person name="Li C."/>
            <person name="Robertson H.M."/>
            <person name="Ji L."/>
            <person name="Meng X."/>
            <person name="Booth W."/>
            <person name="Chen Z."/>
            <person name="Childers C.P."/>
            <person name="Glastad K.M."/>
            <person name="Gokhale K."/>
            <person name="Gowin J."/>
            <person name="Gronenberg W."/>
            <person name="Hermansen R.A."/>
            <person name="Hu H."/>
            <person name="Hunt B.G."/>
            <person name="Huylmans A.K."/>
            <person name="Khalil S.M."/>
            <person name="Mitchell R.D."/>
            <person name="Munoz-Torres M.C."/>
            <person name="Mustard J.A."/>
            <person name="Pan H."/>
            <person name="Reese J.T."/>
            <person name="Scharf M.E."/>
            <person name="Sun F."/>
            <person name="Vogel H."/>
            <person name="Xiao J."/>
            <person name="Yang W."/>
            <person name="Yang Z."/>
            <person name="Yang Z."/>
            <person name="Zhou J."/>
            <person name="Zhu J."/>
            <person name="Brent C.S."/>
            <person name="Elsik C.G."/>
            <person name="Goodisman M.A."/>
            <person name="Liberles D.A."/>
            <person name="Roe R.M."/>
            <person name="Vargo E.L."/>
            <person name="Vilcinskas A."/>
            <person name="Wang J."/>
            <person name="Bornberg-Bauer E."/>
            <person name="Korb J."/>
            <person name="Zhang G."/>
            <person name="Liebig J."/>
        </authorList>
    </citation>
    <scope>NUCLEOTIDE SEQUENCE [LARGE SCALE GENOMIC DNA]</scope>
    <source>
        <tissue evidence="6">Whole organism</tissue>
    </source>
</reference>
<keyword evidence="7" id="KW-1185">Reference proteome</keyword>
<dbReference type="AlphaFoldDB" id="A0A067QPD1"/>
<proteinExistence type="inferred from homology"/>
<dbReference type="GO" id="GO:0016620">
    <property type="term" value="F:oxidoreductase activity, acting on the aldehyde or oxo group of donors, NAD or NADP as acceptor"/>
    <property type="evidence" value="ECO:0007669"/>
    <property type="project" value="InterPro"/>
</dbReference>
<dbReference type="STRING" id="136037.A0A067QPD1"/>
<comment type="similarity">
    <text evidence="1 4">Belongs to the aldehyde dehydrogenase family.</text>
</comment>
<gene>
    <name evidence="6" type="ORF">L798_15399</name>
</gene>
<dbReference type="PROSITE" id="PS00070">
    <property type="entry name" value="ALDEHYDE_DEHYDR_CYS"/>
    <property type="match status" value="1"/>
</dbReference>
<dbReference type="Pfam" id="PF00171">
    <property type="entry name" value="Aldedh"/>
    <property type="match status" value="1"/>
</dbReference>
<evidence type="ECO:0000256" key="1">
    <source>
        <dbReference type="ARBA" id="ARBA00009986"/>
    </source>
</evidence>